<sequence length="522" mass="54201">MTPLRRSANADRPERLGWPFSGFATGLMVTAVAAALFLASVYWIHPLLRPCGAGLTGTGDGQCAGVSDGSTQLHPDPGIAAIMAGIHRENTAVEQTPSNTPPVTIGVLIPLPSPGTDDDYLTAVRHDLEGAQLAQIQANRAQLIGDRPQVRLVVANSGENAQHWSTAVSGLIERAPGGSHDQRLVAVVASGRSLGTTRAALDRLTQVSIPVIAARLTADQLTDAPPSPNVPLARVAPTNRDQAAAAAAAVKSSASTAMVIQDRNPANIYADSLGKAFQESFADSTHELVGNETFDGGGEGVATTMAGIVRDICDTRPDVVFFAGRSNDLNTLVRALPSRNCPQQPVRIITGSDAVAFANAVARDEPGLRDALSAQVTVEYTGLAHPEAWDADPAAFPQASVTALRGPCDQWCYPRVHPGRDTAEELADGGIIIGFDAVLTAVTAVRDPYAPNTTPGAVGQALARLHGGNLVRGASGYISLSAQGEAINKAVPILKVGPDGVVTLDRLSARAGEPCKPRTSPC</sequence>
<accession>A0A1I1X210</accession>
<evidence type="ECO:0000313" key="3">
    <source>
        <dbReference type="EMBL" id="SFE01397.1"/>
    </source>
</evidence>
<organism evidence="2 5">
    <name type="scientific">Saccharopolyspora kobensis</name>
    <dbReference type="NCBI Taxonomy" id="146035"/>
    <lineage>
        <taxon>Bacteria</taxon>
        <taxon>Bacillati</taxon>
        <taxon>Actinomycetota</taxon>
        <taxon>Actinomycetes</taxon>
        <taxon>Pseudonocardiales</taxon>
        <taxon>Pseudonocardiaceae</taxon>
        <taxon>Saccharopolyspora</taxon>
    </lineage>
</organism>
<dbReference type="Proteomes" id="UP000236729">
    <property type="component" value="Unassembled WGS sequence"/>
</dbReference>
<accession>A0A1H6DT10</accession>
<dbReference type="SUPFAM" id="SSF53822">
    <property type="entry name" value="Periplasmic binding protein-like I"/>
    <property type="match status" value="1"/>
</dbReference>
<dbReference type="PANTHER" id="PTHR30483">
    <property type="entry name" value="LEUCINE-SPECIFIC-BINDING PROTEIN"/>
    <property type="match status" value="1"/>
</dbReference>
<dbReference type="Proteomes" id="UP000199690">
    <property type="component" value="Unassembled WGS sequence"/>
</dbReference>
<protein>
    <submittedName>
        <fullName evidence="2">ABC-type branched-chain amino acid transport system, substrate-binding protein</fullName>
    </submittedName>
</protein>
<keyword evidence="4" id="KW-1185">Reference proteome</keyword>
<gene>
    <name evidence="2" type="ORF">SAMN02982929_04946</name>
    <name evidence="3" type="ORF">SAMN05216506_10882</name>
</gene>
<keyword evidence="1" id="KW-0472">Membrane</keyword>
<evidence type="ECO:0000256" key="1">
    <source>
        <dbReference type="SAM" id="Phobius"/>
    </source>
</evidence>
<dbReference type="CDD" id="cd06268">
    <property type="entry name" value="PBP1_ABC_transporter_LIVBP-like"/>
    <property type="match status" value="1"/>
</dbReference>
<reference evidence="4 5" key="2">
    <citation type="submission" date="2016-10" db="EMBL/GenBank/DDBJ databases">
        <authorList>
            <person name="Varghese N."/>
            <person name="Submissions S."/>
        </authorList>
    </citation>
    <scope>NUCLEOTIDE SEQUENCE [LARGE SCALE GENOMIC DNA]</scope>
    <source>
        <strain evidence="5">ATCC 20501</strain>
        <strain evidence="3 4">CGMCC 4.3529</strain>
    </source>
</reference>
<dbReference type="EMBL" id="FNVB01000007">
    <property type="protein sequence ID" value="SEG88378.1"/>
    <property type="molecule type" value="Genomic_DNA"/>
</dbReference>
<dbReference type="SMR" id="A0A1H6DT10"/>
<dbReference type="InterPro" id="IPR051010">
    <property type="entry name" value="BCAA_transport"/>
</dbReference>
<proteinExistence type="predicted"/>
<keyword evidence="1" id="KW-0812">Transmembrane</keyword>
<dbReference type="AlphaFoldDB" id="A0A1H6DT10"/>
<dbReference type="EMBL" id="FOME01000008">
    <property type="protein sequence ID" value="SFE01397.1"/>
    <property type="molecule type" value="Genomic_DNA"/>
</dbReference>
<evidence type="ECO:0000313" key="2">
    <source>
        <dbReference type="EMBL" id="SEG88378.1"/>
    </source>
</evidence>
<name>A0A1H6DT10_9PSEU</name>
<evidence type="ECO:0000313" key="4">
    <source>
        <dbReference type="Proteomes" id="UP000199690"/>
    </source>
</evidence>
<dbReference type="InterPro" id="IPR028082">
    <property type="entry name" value="Peripla_BP_I"/>
</dbReference>
<feature type="transmembrane region" description="Helical" evidence="1">
    <location>
        <begin position="20"/>
        <end position="44"/>
    </location>
</feature>
<dbReference type="PANTHER" id="PTHR30483:SF6">
    <property type="entry name" value="PERIPLASMIC BINDING PROTEIN OF ABC TRANSPORTER FOR NATURAL AMINO ACIDS"/>
    <property type="match status" value="1"/>
</dbReference>
<reference evidence="2" key="1">
    <citation type="submission" date="2016-10" db="EMBL/GenBank/DDBJ databases">
        <authorList>
            <person name="de Groot N.N."/>
        </authorList>
    </citation>
    <scope>NUCLEOTIDE SEQUENCE [LARGE SCALE GENOMIC DNA]</scope>
    <source>
        <strain evidence="2">ATCC 20501</strain>
    </source>
</reference>
<keyword evidence="1" id="KW-1133">Transmembrane helix</keyword>
<evidence type="ECO:0000313" key="5">
    <source>
        <dbReference type="Proteomes" id="UP000236729"/>
    </source>
</evidence>
<dbReference type="Gene3D" id="3.40.50.2300">
    <property type="match status" value="2"/>
</dbReference>
<dbReference type="RefSeq" id="WP_093354771.1">
    <property type="nucleotide sequence ID" value="NZ_FNVB01000007.1"/>
</dbReference>